<dbReference type="PROSITE" id="PS50943">
    <property type="entry name" value="HTH_CROC1"/>
    <property type="match status" value="1"/>
</dbReference>
<evidence type="ECO:0000313" key="3">
    <source>
        <dbReference type="Proteomes" id="UP000294911"/>
    </source>
</evidence>
<dbReference type="Pfam" id="PF13560">
    <property type="entry name" value="HTH_31"/>
    <property type="match status" value="1"/>
</dbReference>
<dbReference type="Proteomes" id="UP000294911">
    <property type="component" value="Unassembled WGS sequence"/>
</dbReference>
<dbReference type="CDD" id="cd00093">
    <property type="entry name" value="HTH_XRE"/>
    <property type="match status" value="1"/>
</dbReference>
<dbReference type="EMBL" id="SLXQ01000022">
    <property type="protein sequence ID" value="TCP43407.1"/>
    <property type="molecule type" value="Genomic_DNA"/>
</dbReference>
<dbReference type="SMART" id="SM00530">
    <property type="entry name" value="HTH_XRE"/>
    <property type="match status" value="1"/>
</dbReference>
<organism evidence="2 3">
    <name type="scientific">Tamaricihabitans halophyticus</name>
    <dbReference type="NCBI Taxonomy" id="1262583"/>
    <lineage>
        <taxon>Bacteria</taxon>
        <taxon>Bacillati</taxon>
        <taxon>Actinomycetota</taxon>
        <taxon>Actinomycetes</taxon>
        <taxon>Pseudonocardiales</taxon>
        <taxon>Pseudonocardiaceae</taxon>
        <taxon>Tamaricihabitans</taxon>
    </lineage>
</organism>
<evidence type="ECO:0000313" key="2">
    <source>
        <dbReference type="EMBL" id="TCP43407.1"/>
    </source>
</evidence>
<dbReference type="GO" id="GO:0003677">
    <property type="term" value="F:DNA binding"/>
    <property type="evidence" value="ECO:0007669"/>
    <property type="project" value="InterPro"/>
</dbReference>
<name>A0A4R2Q492_9PSEU</name>
<protein>
    <submittedName>
        <fullName evidence="2">Helix-turn-helix protein</fullName>
    </submittedName>
</protein>
<gene>
    <name evidence="2" type="ORF">EV191_12221</name>
</gene>
<dbReference type="Gene3D" id="1.10.260.40">
    <property type="entry name" value="lambda repressor-like DNA-binding domains"/>
    <property type="match status" value="1"/>
</dbReference>
<dbReference type="SUPFAM" id="SSF47413">
    <property type="entry name" value="lambda repressor-like DNA-binding domains"/>
    <property type="match status" value="1"/>
</dbReference>
<evidence type="ECO:0000259" key="1">
    <source>
        <dbReference type="PROSITE" id="PS50943"/>
    </source>
</evidence>
<comment type="caution">
    <text evidence="2">The sequence shown here is derived from an EMBL/GenBank/DDBJ whole genome shotgun (WGS) entry which is preliminary data.</text>
</comment>
<dbReference type="InterPro" id="IPR010982">
    <property type="entry name" value="Lambda_DNA-bd_dom_sf"/>
</dbReference>
<feature type="domain" description="HTH cro/C1-type" evidence="1">
    <location>
        <begin position="15"/>
        <end position="72"/>
    </location>
</feature>
<reference evidence="2 3" key="1">
    <citation type="submission" date="2019-03" db="EMBL/GenBank/DDBJ databases">
        <title>Genomic Encyclopedia of Type Strains, Phase IV (KMG-IV): sequencing the most valuable type-strain genomes for metagenomic binning, comparative biology and taxonomic classification.</title>
        <authorList>
            <person name="Goeker M."/>
        </authorList>
    </citation>
    <scope>NUCLEOTIDE SEQUENCE [LARGE SCALE GENOMIC DNA]</scope>
    <source>
        <strain evidence="2 3">DSM 45765</strain>
    </source>
</reference>
<accession>A0A4R2Q492</accession>
<keyword evidence="3" id="KW-1185">Reference proteome</keyword>
<proteinExistence type="predicted"/>
<dbReference type="Pfam" id="PF19054">
    <property type="entry name" value="DUF5753"/>
    <property type="match status" value="1"/>
</dbReference>
<dbReference type="InterPro" id="IPR001387">
    <property type="entry name" value="Cro/C1-type_HTH"/>
</dbReference>
<dbReference type="InterPro" id="IPR043917">
    <property type="entry name" value="DUF5753"/>
</dbReference>
<sequence>MATPSLRRRRLVGALRSLREQAGYKITEAAKEAGFSQAKLSDIEALKSGVTGDDTHALCQLYGADEATTDALVQLARQARRRDWWAVYNDDVLGSFSGFIELEDDAREISEFEADVIPGQLQTEAYASTVIGRLAPDLDADTIKQRVKLRMDRQQRARDRGSELWVVIGEGALRQATGGHAVMAEQLDHLKELAAKPGITVQVLPHSNLGHSAMGVPFTLITLRDGARYVYIEVIPGGVYMEDSRDIDQFASTWTRLQATALDLDRSATMIGRIAHEHRSSVEDYD</sequence>
<dbReference type="AlphaFoldDB" id="A0A4R2Q492"/>